<dbReference type="AlphaFoldDB" id="A0AAD6J6D0"/>
<dbReference type="Proteomes" id="UP001221413">
    <property type="component" value="Unassembled WGS sequence"/>
</dbReference>
<reference evidence="1" key="1">
    <citation type="submission" date="2023-01" db="EMBL/GenBank/DDBJ databases">
        <title>The chitinases involved in constricting ring structure development in the nematode-trapping fungus Drechslerella dactyloides.</title>
        <authorList>
            <person name="Wang R."/>
            <person name="Zhang L."/>
            <person name="Tang P."/>
            <person name="Li S."/>
            <person name="Liang L."/>
        </authorList>
    </citation>
    <scope>NUCLEOTIDE SEQUENCE</scope>
    <source>
        <strain evidence="1">YMF1.00031</strain>
    </source>
</reference>
<evidence type="ECO:0000313" key="1">
    <source>
        <dbReference type="EMBL" id="KAJ6264692.1"/>
    </source>
</evidence>
<dbReference type="EMBL" id="JAQGDS010000001">
    <property type="protein sequence ID" value="KAJ6264692.1"/>
    <property type="molecule type" value="Genomic_DNA"/>
</dbReference>
<name>A0AAD6J6D0_DREDA</name>
<keyword evidence="2" id="KW-1185">Reference proteome</keyword>
<accession>A0AAD6J6D0</accession>
<organism evidence="1 2">
    <name type="scientific">Drechslerella dactyloides</name>
    <name type="common">Nematode-trapping fungus</name>
    <name type="synonym">Arthrobotrys dactyloides</name>
    <dbReference type="NCBI Taxonomy" id="74499"/>
    <lineage>
        <taxon>Eukaryota</taxon>
        <taxon>Fungi</taxon>
        <taxon>Dikarya</taxon>
        <taxon>Ascomycota</taxon>
        <taxon>Pezizomycotina</taxon>
        <taxon>Orbiliomycetes</taxon>
        <taxon>Orbiliales</taxon>
        <taxon>Orbiliaceae</taxon>
        <taxon>Drechslerella</taxon>
    </lineage>
</organism>
<protein>
    <submittedName>
        <fullName evidence="1">Uncharacterized protein</fullName>
    </submittedName>
</protein>
<comment type="caution">
    <text evidence="1">The sequence shown here is derived from an EMBL/GenBank/DDBJ whole genome shotgun (WGS) entry which is preliminary data.</text>
</comment>
<proteinExistence type="predicted"/>
<evidence type="ECO:0000313" key="2">
    <source>
        <dbReference type="Proteomes" id="UP001221413"/>
    </source>
</evidence>
<sequence length="422" mass="48017">MADHINASGTTPQMTLSPDFVCPLSLDPVPPMKEWTEEQLNWWKAKMAGEKRAPIPPPMTADEYKKEKINEHTMILRSFEIETEPPSESDLPLAYRDSVRAAKLAWERNEVSWVDGQGYLWEPERLAFTGTIDEVIEEHRKYLRKQIRVHHEDMPKESTVIASRPGFINPYSLDPVPPMKEWTKDQTAWLEKMFEESITVPMAPPPTAEEYREIKIKSLTEAIEALKKSTLPAEYTDSVRAAKTAWESGKVAWIDGHSYLWGPQGLVAQGPIDEVETKHFSYLKQKIRIYHHDKCAAPPLLGAQSALMHTAPGKNYLIGFLKYWQTLYQYELTESNPTLELMFLYDTGATVGLIYEQDRILLNAEVEVQEQVEKFYVAPGAAGPNNDRLSCLVDKLAFTASRPGGTRVYSDTRQGIKNFIQG</sequence>
<gene>
    <name evidence="1" type="ORF">Dda_0842</name>
</gene>